<evidence type="ECO:0000313" key="2">
    <source>
        <dbReference type="EMBL" id="ERK69185.1"/>
    </source>
</evidence>
<organism evidence="2 3">
    <name type="scientific">Leifsonia aquatica ATCC 14665</name>
    <dbReference type="NCBI Taxonomy" id="1358026"/>
    <lineage>
        <taxon>Bacteria</taxon>
        <taxon>Bacillati</taxon>
        <taxon>Actinomycetota</taxon>
        <taxon>Actinomycetes</taxon>
        <taxon>Micrococcales</taxon>
        <taxon>Microbacteriaceae</taxon>
        <taxon>Leifsonia</taxon>
    </lineage>
</organism>
<evidence type="ECO:0008006" key="4">
    <source>
        <dbReference type="Google" id="ProtNLM"/>
    </source>
</evidence>
<proteinExistence type="predicted"/>
<feature type="chain" id="PRO_5038805827" description="Tat pathway signal sequence domain protein" evidence="1">
    <location>
        <begin position="22"/>
        <end position="50"/>
    </location>
</feature>
<feature type="signal peptide" evidence="1">
    <location>
        <begin position="1"/>
        <end position="21"/>
    </location>
</feature>
<dbReference type="AlphaFoldDB" id="U2R1M3"/>
<evidence type="ECO:0000256" key="1">
    <source>
        <dbReference type="SAM" id="SignalP"/>
    </source>
</evidence>
<evidence type="ECO:0000313" key="3">
    <source>
        <dbReference type="Proteomes" id="UP000016605"/>
    </source>
</evidence>
<dbReference type="HOGENOM" id="CLU_3128841_0_0_11"/>
<accession>U2R1M3</accession>
<feature type="non-terminal residue" evidence="2">
    <location>
        <position position="50"/>
    </location>
</feature>
<sequence>MPLSTRANWLAGLLALTTALAAPLVTASPASAETAPPTVVPAACSAGTPV</sequence>
<gene>
    <name evidence="2" type="ORF">N136_04497</name>
</gene>
<dbReference type="PROSITE" id="PS51318">
    <property type="entry name" value="TAT"/>
    <property type="match status" value="1"/>
</dbReference>
<dbReference type="EMBL" id="AWVQ01000794">
    <property type="protein sequence ID" value="ERK69185.1"/>
    <property type="molecule type" value="Genomic_DNA"/>
</dbReference>
<dbReference type="Proteomes" id="UP000016605">
    <property type="component" value="Unassembled WGS sequence"/>
</dbReference>
<dbReference type="InterPro" id="IPR006311">
    <property type="entry name" value="TAT_signal"/>
</dbReference>
<protein>
    <recommendedName>
        <fullName evidence="4">Tat pathway signal sequence domain protein</fullName>
    </recommendedName>
</protein>
<name>U2R1M3_LEIAQ</name>
<keyword evidence="1" id="KW-0732">Signal</keyword>
<reference evidence="2 3" key="1">
    <citation type="submission" date="2013-08" db="EMBL/GenBank/DDBJ databases">
        <authorList>
            <person name="Weinstock G."/>
            <person name="Sodergren E."/>
            <person name="Wylie T."/>
            <person name="Fulton L."/>
            <person name="Fulton R."/>
            <person name="Fronick C."/>
            <person name="O'Laughlin M."/>
            <person name="Godfrey J."/>
            <person name="Miner T."/>
            <person name="Herter B."/>
            <person name="Appelbaum E."/>
            <person name="Cordes M."/>
            <person name="Lek S."/>
            <person name="Wollam A."/>
            <person name="Pepin K.H."/>
            <person name="Palsikar V.B."/>
            <person name="Mitreva M."/>
            <person name="Wilson R.K."/>
        </authorList>
    </citation>
    <scope>NUCLEOTIDE SEQUENCE [LARGE SCALE GENOMIC DNA]</scope>
    <source>
        <strain evidence="2 3">ATCC 14665</strain>
    </source>
</reference>
<comment type="caution">
    <text evidence="2">The sequence shown here is derived from an EMBL/GenBank/DDBJ whole genome shotgun (WGS) entry which is preliminary data.</text>
</comment>